<dbReference type="Proteomes" id="UP000232688">
    <property type="component" value="Unassembled WGS sequence"/>
</dbReference>
<name>A0A2N0QKR4_9GLOM</name>
<comment type="caution">
    <text evidence="1">The sequence shown here is derived from an EMBL/GenBank/DDBJ whole genome shotgun (WGS) entry which is preliminary data.</text>
</comment>
<dbReference type="VEuPathDB" id="FungiDB:RhiirA1_483269"/>
<protein>
    <submittedName>
        <fullName evidence="1">Uncharacterized protein</fullName>
    </submittedName>
</protein>
<dbReference type="EMBL" id="LLXH01007242">
    <property type="protein sequence ID" value="PKC51649.1"/>
    <property type="molecule type" value="Genomic_DNA"/>
</dbReference>
<proteinExistence type="predicted"/>
<reference evidence="1 2" key="1">
    <citation type="submission" date="2017-10" db="EMBL/GenBank/DDBJ databases">
        <title>Extensive intraspecific genome diversity in a model arbuscular mycorrhizal fungus.</title>
        <authorList>
            <person name="Chen E.C.H."/>
            <person name="Morin E."/>
            <person name="Baudet D."/>
            <person name="Noel J."/>
            <person name="Ndikumana S."/>
            <person name="Charron P."/>
            <person name="St-Onge C."/>
            <person name="Giorgi J."/>
            <person name="Grigoriev I.V."/>
            <person name="Roux C."/>
            <person name="Martin F.M."/>
            <person name="Corradi N."/>
        </authorList>
    </citation>
    <scope>NUCLEOTIDE SEQUENCE [LARGE SCALE GENOMIC DNA]</scope>
    <source>
        <strain evidence="1 2">A1</strain>
    </source>
</reference>
<gene>
    <name evidence="1" type="ORF">RhiirA1_483269</name>
</gene>
<reference evidence="1 2" key="2">
    <citation type="submission" date="2017-10" db="EMBL/GenBank/DDBJ databases">
        <title>Genome analyses suggest a sexual origin of heterokaryosis in a supposedly ancient asexual fungus.</title>
        <authorList>
            <person name="Corradi N."/>
            <person name="Sedzielewska K."/>
            <person name="Noel J."/>
            <person name="Charron P."/>
            <person name="Farinelli L."/>
            <person name="Marton T."/>
            <person name="Kruger M."/>
            <person name="Pelin A."/>
            <person name="Brachmann A."/>
            <person name="Corradi N."/>
        </authorList>
    </citation>
    <scope>NUCLEOTIDE SEQUENCE [LARGE SCALE GENOMIC DNA]</scope>
    <source>
        <strain evidence="1 2">A1</strain>
    </source>
</reference>
<evidence type="ECO:0000313" key="1">
    <source>
        <dbReference type="EMBL" id="PKC51649.1"/>
    </source>
</evidence>
<sequence>MGISSYDDKDKIFINSDNDVTCKYSVYKAEWLALEINRSMNIAVVNIDWKSTLDIIMKEFK</sequence>
<evidence type="ECO:0000313" key="2">
    <source>
        <dbReference type="Proteomes" id="UP000232688"/>
    </source>
</evidence>
<accession>A0A2N0QKR4</accession>
<organism evidence="1 2">
    <name type="scientific">Rhizophagus irregularis</name>
    <dbReference type="NCBI Taxonomy" id="588596"/>
    <lineage>
        <taxon>Eukaryota</taxon>
        <taxon>Fungi</taxon>
        <taxon>Fungi incertae sedis</taxon>
        <taxon>Mucoromycota</taxon>
        <taxon>Glomeromycotina</taxon>
        <taxon>Glomeromycetes</taxon>
        <taxon>Glomerales</taxon>
        <taxon>Glomeraceae</taxon>
        <taxon>Rhizophagus</taxon>
    </lineage>
</organism>
<dbReference type="VEuPathDB" id="FungiDB:RhiirFUN_010259"/>
<dbReference type="AlphaFoldDB" id="A0A2N0QKR4"/>